<dbReference type="EMBL" id="RSCD01000014">
    <property type="protein sequence ID" value="RSH89326.1"/>
    <property type="molecule type" value="Genomic_DNA"/>
</dbReference>
<accession>A0A427YE04</accession>
<comment type="caution">
    <text evidence="1">The sequence shown here is derived from an EMBL/GenBank/DDBJ whole genome shotgun (WGS) entry which is preliminary data.</text>
</comment>
<reference evidence="1 2" key="1">
    <citation type="submission" date="2018-11" db="EMBL/GenBank/DDBJ databases">
        <title>Genome sequence of Saitozyma podzolica DSM 27192.</title>
        <authorList>
            <person name="Aliyu H."/>
            <person name="Gorte O."/>
            <person name="Ochsenreither K."/>
        </authorList>
    </citation>
    <scope>NUCLEOTIDE SEQUENCE [LARGE SCALE GENOMIC DNA]</scope>
    <source>
        <strain evidence="1 2">DSM 27192</strain>
    </source>
</reference>
<gene>
    <name evidence="1" type="ORF">EHS25_002438</name>
</gene>
<proteinExistence type="predicted"/>
<keyword evidence="2" id="KW-1185">Reference proteome</keyword>
<evidence type="ECO:0000313" key="2">
    <source>
        <dbReference type="Proteomes" id="UP000279259"/>
    </source>
</evidence>
<evidence type="ECO:0000313" key="1">
    <source>
        <dbReference type="EMBL" id="RSH89326.1"/>
    </source>
</evidence>
<dbReference type="OrthoDB" id="2351920at2759"/>
<name>A0A427YE04_9TREE</name>
<organism evidence="1 2">
    <name type="scientific">Saitozyma podzolica</name>
    <dbReference type="NCBI Taxonomy" id="1890683"/>
    <lineage>
        <taxon>Eukaryota</taxon>
        <taxon>Fungi</taxon>
        <taxon>Dikarya</taxon>
        <taxon>Basidiomycota</taxon>
        <taxon>Agaricomycotina</taxon>
        <taxon>Tremellomycetes</taxon>
        <taxon>Tremellales</taxon>
        <taxon>Trimorphomycetaceae</taxon>
        <taxon>Saitozyma</taxon>
    </lineage>
</organism>
<dbReference type="AlphaFoldDB" id="A0A427YE04"/>
<sequence length="177" mass="17893">MTTSITDARFTSLHFTAGHLQSLDFDEPPETGWGVMPGYDESLPIPASLEPPRLDADETLPSQLHPSYPFGRPPTIGRPAKPWAGGGVTNLLGTVGREGGSAGGLGTGGMGGMGMGVGVGLVGGGGVGGGLGGLGGAGAGEWLGGRWARGERWDELGMRGVVEVERTKEVPPGMASE</sequence>
<protein>
    <submittedName>
        <fullName evidence="1">Uncharacterized protein</fullName>
    </submittedName>
</protein>
<dbReference type="Proteomes" id="UP000279259">
    <property type="component" value="Unassembled WGS sequence"/>
</dbReference>